<name>A0A445DI39_ARAHY</name>
<evidence type="ECO:0000313" key="1">
    <source>
        <dbReference type="EMBL" id="RYR62855.1"/>
    </source>
</evidence>
<organism evidence="1 2">
    <name type="scientific">Arachis hypogaea</name>
    <name type="common">Peanut</name>
    <dbReference type="NCBI Taxonomy" id="3818"/>
    <lineage>
        <taxon>Eukaryota</taxon>
        <taxon>Viridiplantae</taxon>
        <taxon>Streptophyta</taxon>
        <taxon>Embryophyta</taxon>
        <taxon>Tracheophyta</taxon>
        <taxon>Spermatophyta</taxon>
        <taxon>Magnoliopsida</taxon>
        <taxon>eudicotyledons</taxon>
        <taxon>Gunneridae</taxon>
        <taxon>Pentapetalae</taxon>
        <taxon>rosids</taxon>
        <taxon>fabids</taxon>
        <taxon>Fabales</taxon>
        <taxon>Fabaceae</taxon>
        <taxon>Papilionoideae</taxon>
        <taxon>50 kb inversion clade</taxon>
        <taxon>dalbergioids sensu lato</taxon>
        <taxon>Dalbergieae</taxon>
        <taxon>Pterocarpus clade</taxon>
        <taxon>Arachis</taxon>
    </lineage>
</organism>
<dbReference type="Gene3D" id="2.40.50.140">
    <property type="entry name" value="Nucleic acid-binding proteins"/>
    <property type="match status" value="2"/>
</dbReference>
<reference evidence="1 2" key="1">
    <citation type="submission" date="2019-01" db="EMBL/GenBank/DDBJ databases">
        <title>Sequencing of cultivated peanut Arachis hypogaea provides insights into genome evolution and oil improvement.</title>
        <authorList>
            <person name="Chen X."/>
        </authorList>
    </citation>
    <scope>NUCLEOTIDE SEQUENCE [LARGE SCALE GENOMIC DNA]</scope>
    <source>
        <strain evidence="2">cv. Fuhuasheng</strain>
        <tissue evidence="1">Leaves</tissue>
    </source>
</reference>
<evidence type="ECO:0000313" key="2">
    <source>
        <dbReference type="Proteomes" id="UP000289738"/>
    </source>
</evidence>
<dbReference type="STRING" id="3818.A0A445DI39"/>
<proteinExistence type="predicted"/>
<keyword evidence="2" id="KW-1185">Reference proteome</keyword>
<accession>A0A445DI39</accession>
<dbReference type="SUPFAM" id="SSF50249">
    <property type="entry name" value="Nucleic acid-binding proteins"/>
    <property type="match status" value="1"/>
</dbReference>
<protein>
    <submittedName>
        <fullName evidence="1">Uncharacterized protein</fullName>
    </submittedName>
</protein>
<dbReference type="CDD" id="cd04481">
    <property type="entry name" value="RPA1_DBD_B_like"/>
    <property type="match status" value="1"/>
</dbReference>
<dbReference type="PANTHER" id="PTHR47165">
    <property type="entry name" value="OS03G0429900 PROTEIN"/>
    <property type="match status" value="1"/>
</dbReference>
<dbReference type="Proteomes" id="UP000289738">
    <property type="component" value="Chromosome A04"/>
</dbReference>
<comment type="caution">
    <text evidence="1">The sequence shown here is derived from an EMBL/GenBank/DDBJ whole genome shotgun (WGS) entry which is preliminary data.</text>
</comment>
<dbReference type="PANTHER" id="PTHR47165:SF4">
    <property type="entry name" value="OS03G0429900 PROTEIN"/>
    <property type="match status" value="1"/>
</dbReference>
<dbReference type="EMBL" id="SDMP01000004">
    <property type="protein sequence ID" value="RYR62855.1"/>
    <property type="molecule type" value="Genomic_DNA"/>
</dbReference>
<dbReference type="AlphaFoldDB" id="A0A445DI39"/>
<sequence length="509" mass="57612">MSYFSVVPNQGNYRTAEHEFKLVFLNRTTVISIPDDAIPKTCFSFCPFDELLKIIEDYVYLVDVIGLLTSVGEEKEYVKDGKVIKMIVFKLSSKELTIRYAMFGEYVDELHRFFDSGYMEQPVAKVKFFRAGCFVGQVGLQNVMHAIRLFFNPDLAEVVDFKNSMVDQGINGIQPLFIANEGKGVSLENDFMRLIRRCTIEELHDNMSPDHLLARYCSLWHTKPHGFTFDDRDDSRNSHTHSSKCVMLGRGNSSMVRYRIKIAVEDDNGHSVFVLFDREVGYLLKKSCADLFGKVQKDASCLWRYLSCDVPAIVGEKLLLKIDTKSIGIDKYFRTFRVRKVCDDAAIISMFKLPNYDTDDERTPLKDGYLGNIPSSDHEYIVGKKDPCEVLDEGITSDGNCSNMKANCKPLIDFLGEKGVEVSGLDDISSEADIVKEKGKIVNDSVIADRECSLKIEVLLNSPLVETTKETVYNPPRGGKVKRNLKKAFDDVADEELGPTSKILKDRDL</sequence>
<gene>
    <name evidence="1" type="ORF">Ahy_A04g020607</name>
</gene>
<dbReference type="InterPro" id="IPR012340">
    <property type="entry name" value="NA-bd_OB-fold"/>
</dbReference>